<evidence type="ECO:0000313" key="3">
    <source>
        <dbReference type="EMBL" id="MBF8436522.1"/>
    </source>
</evidence>
<dbReference type="GO" id="GO:0047661">
    <property type="term" value="F:amino-acid racemase activity"/>
    <property type="evidence" value="ECO:0007669"/>
    <property type="project" value="InterPro"/>
</dbReference>
<evidence type="ECO:0000256" key="1">
    <source>
        <dbReference type="ARBA" id="ARBA00007847"/>
    </source>
</evidence>
<evidence type="ECO:0000313" key="4">
    <source>
        <dbReference type="Proteomes" id="UP000621436"/>
    </source>
</evidence>
<dbReference type="RefSeq" id="WP_270453425.1">
    <property type="nucleotide sequence ID" value="NZ_JADPIE010000003.1"/>
</dbReference>
<accession>A0A931APH5</accession>
<dbReference type="Proteomes" id="UP000621436">
    <property type="component" value="Unassembled WGS sequence"/>
</dbReference>
<dbReference type="InterPro" id="IPR001920">
    <property type="entry name" value="Asp/Glu_race"/>
</dbReference>
<dbReference type="InterPro" id="IPR033134">
    <property type="entry name" value="Asp/Glu_racemase_AS_2"/>
</dbReference>
<dbReference type="AlphaFoldDB" id="A0A931APH5"/>
<evidence type="ECO:0000256" key="2">
    <source>
        <dbReference type="ARBA" id="ARBA00023235"/>
    </source>
</evidence>
<keyword evidence="2" id="KW-0413">Isomerase</keyword>
<comment type="similarity">
    <text evidence="1">Belongs to the aspartate/glutamate racemases family.</text>
</comment>
<dbReference type="EMBL" id="JADPIE010000003">
    <property type="protein sequence ID" value="MBF8436522.1"/>
    <property type="molecule type" value="Genomic_DNA"/>
</dbReference>
<comment type="caution">
    <text evidence="3">The sequence shown here is derived from an EMBL/GenBank/DDBJ whole genome shotgun (WGS) entry which is preliminary data.</text>
</comment>
<dbReference type="Pfam" id="PF01177">
    <property type="entry name" value="Asp_Glu_race"/>
    <property type="match status" value="1"/>
</dbReference>
<sequence length="244" mass="28129">MNSNLLFGIVGGMGPESTNNLYKKIIENTPAKYDQEHIELLIYSNPKIPDRTKSIINNNSDAYNYLFSSCEKLVEAGVDYIAIACNTAHYYIEDLNNSFNTPFINMVEDTVKNLSQRLNENNKAILLGTRGTIESKIYQRFLERDNINYKAPHNEHINSLMDIIYSIKSKTYKNKKDFINIINEILNDLNYCKNDIVIPGCTELSLIFDQIEIHNIKYIIPEDILVKKIIKIHKKVGNKIEAIY</sequence>
<name>A0A931APH5_9FIRM</name>
<reference evidence="3" key="1">
    <citation type="submission" date="2020-11" db="EMBL/GenBank/DDBJ databases">
        <title>Halonatronomonas betainensis gen. nov., sp. nov. a novel haloalkaliphilic representative of the family Halanaerobiacae capable of betaine degradation.</title>
        <authorList>
            <person name="Boltyanskaya Y."/>
            <person name="Kevbrin V."/>
            <person name="Detkova E."/>
            <person name="Grouzdev D.S."/>
            <person name="Koziaeva V."/>
            <person name="Zhilina T."/>
        </authorList>
    </citation>
    <scope>NUCLEOTIDE SEQUENCE</scope>
    <source>
        <strain evidence="3">Z-7014</strain>
    </source>
</reference>
<keyword evidence="4" id="KW-1185">Reference proteome</keyword>
<dbReference type="PROSITE" id="PS00924">
    <property type="entry name" value="ASP_GLU_RACEMASE_2"/>
    <property type="match status" value="1"/>
</dbReference>
<proteinExistence type="inferred from homology"/>
<dbReference type="Gene3D" id="3.40.50.1860">
    <property type="match status" value="2"/>
</dbReference>
<organism evidence="3 4">
    <name type="scientific">Halonatronomonas betaini</name>
    <dbReference type="NCBI Taxonomy" id="2778430"/>
    <lineage>
        <taxon>Bacteria</taxon>
        <taxon>Bacillati</taxon>
        <taxon>Bacillota</taxon>
        <taxon>Clostridia</taxon>
        <taxon>Halanaerobiales</taxon>
        <taxon>Halarsenatibacteraceae</taxon>
        <taxon>Halonatronomonas</taxon>
    </lineage>
</organism>
<protein>
    <submittedName>
        <fullName evidence="3">Aspartate/glutamate racemase family protein</fullName>
    </submittedName>
</protein>
<dbReference type="InterPro" id="IPR018187">
    <property type="entry name" value="Asp/Glu_racemase_AS_1"/>
</dbReference>
<dbReference type="PANTHER" id="PTHR21198:SF7">
    <property type="entry name" value="ASPARTATE-GLUTAMATE RACEMASE FAMILY"/>
    <property type="match status" value="1"/>
</dbReference>
<dbReference type="InterPro" id="IPR015942">
    <property type="entry name" value="Asp/Glu/hydantoin_racemase"/>
</dbReference>
<dbReference type="SUPFAM" id="SSF53681">
    <property type="entry name" value="Aspartate/glutamate racemase"/>
    <property type="match status" value="2"/>
</dbReference>
<dbReference type="PROSITE" id="PS00923">
    <property type="entry name" value="ASP_GLU_RACEMASE_1"/>
    <property type="match status" value="1"/>
</dbReference>
<dbReference type="InterPro" id="IPR004380">
    <property type="entry name" value="Asp_race"/>
</dbReference>
<dbReference type="NCBIfam" id="TIGR00035">
    <property type="entry name" value="asp_race"/>
    <property type="match status" value="1"/>
</dbReference>
<gene>
    <name evidence="3" type="ORF">I0Q91_05495</name>
</gene>
<dbReference type="PANTHER" id="PTHR21198">
    <property type="entry name" value="GLUTAMATE RACEMASE"/>
    <property type="match status" value="1"/>
</dbReference>